<dbReference type="GO" id="GO:0005634">
    <property type="term" value="C:nucleus"/>
    <property type="evidence" value="ECO:0007669"/>
    <property type="project" value="TreeGrafter"/>
</dbReference>
<sequence>MSTPSPMATPSIELATNGSTSRSLYQRDARVSRQDLLQQAQEKPVLYHQLVESVVSFESLKLPRHRIFRGFAGHILDKVPVRPEELGFLEQSADLVALVERKERARELHPLATMPIGIQRLNAPRPQPSSRIIFIKPLPGPTSAYALDFLERIAAICHPVMTHAHLSVMTLEEHEPNPEFIGRNFNAGEIIQLVLKAPYTGRWLSFRSVQMVMMHELAHCLQMNHGRDFWKVRNQFAGELRGLWANGYTGDGLWGRGQTLLSGEYHTGGRTEDDVLPAHVCGGTFRSSRVGKRKRGGAGSEKKKETYAERQQRRIKKKFGVNGQALGGDEETKVKLERENKAKGKPRVAGSLRGRELRAAAALARFEEKKEEEKEVKDEEWMLSGSETESDCDDIKVEGQAFELDGSRMRDDKGRGMVKVCEVEDQDDVHVKQEIEELQGLEDLGLISRTTAVRDRTTIERTESRGADRAGTSSSRASATSDIDPPDRIRMEDIPQYVERKDRPSASNTKAVRINIRPLLHADKDTPNTTASSASNPPATAPTETSEPSEMMCPICSMSNGLGSLLCIACSHVLDTGKITRYWRCRSDACQGSQYINAADCGRCGICGSRKDDGEF</sequence>
<dbReference type="InterPro" id="IPR053000">
    <property type="entry name" value="WSS1-like_metalloprotease"/>
</dbReference>
<name>A0A8H6G3V0_9LECA</name>
<evidence type="ECO:0000313" key="3">
    <source>
        <dbReference type="EMBL" id="KAF6240079.1"/>
    </source>
</evidence>
<feature type="compositionally biased region" description="Low complexity" evidence="1">
    <location>
        <begin position="469"/>
        <end position="482"/>
    </location>
</feature>
<feature type="compositionally biased region" description="Basic and acidic residues" evidence="1">
    <location>
        <begin position="300"/>
        <end position="312"/>
    </location>
</feature>
<dbReference type="OrthoDB" id="447842at2759"/>
<evidence type="ECO:0000313" key="4">
    <source>
        <dbReference type="Proteomes" id="UP000578531"/>
    </source>
</evidence>
<dbReference type="PROSITE" id="PS51397">
    <property type="entry name" value="WLM"/>
    <property type="match status" value="1"/>
</dbReference>
<feature type="compositionally biased region" description="Low complexity" evidence="1">
    <location>
        <begin position="527"/>
        <end position="549"/>
    </location>
</feature>
<dbReference type="Gene3D" id="3.30.2010.10">
    <property type="entry name" value="Metalloproteases ('zincins'), catalytic domain"/>
    <property type="match status" value="1"/>
</dbReference>
<dbReference type="GeneID" id="59283363"/>
<feature type="domain" description="WLM" evidence="2">
    <location>
        <begin position="123"/>
        <end position="367"/>
    </location>
</feature>
<feature type="region of interest" description="Disordered" evidence="1">
    <location>
        <begin position="455"/>
        <end position="549"/>
    </location>
</feature>
<feature type="region of interest" description="Disordered" evidence="1">
    <location>
        <begin position="286"/>
        <end position="312"/>
    </location>
</feature>
<dbReference type="GO" id="GO:0006281">
    <property type="term" value="P:DNA repair"/>
    <property type="evidence" value="ECO:0007669"/>
    <property type="project" value="TreeGrafter"/>
</dbReference>
<organism evidence="3 4">
    <name type="scientific">Letharia columbiana</name>
    <dbReference type="NCBI Taxonomy" id="112416"/>
    <lineage>
        <taxon>Eukaryota</taxon>
        <taxon>Fungi</taxon>
        <taxon>Dikarya</taxon>
        <taxon>Ascomycota</taxon>
        <taxon>Pezizomycotina</taxon>
        <taxon>Lecanoromycetes</taxon>
        <taxon>OSLEUM clade</taxon>
        <taxon>Lecanoromycetidae</taxon>
        <taxon>Lecanorales</taxon>
        <taxon>Lecanorineae</taxon>
        <taxon>Parmeliaceae</taxon>
        <taxon>Letharia</taxon>
    </lineage>
</organism>
<comment type="caution">
    <text evidence="3">The sequence shown here is derived from an EMBL/GenBank/DDBJ whole genome shotgun (WGS) entry which is preliminary data.</text>
</comment>
<evidence type="ECO:0000259" key="2">
    <source>
        <dbReference type="PROSITE" id="PS51397"/>
    </source>
</evidence>
<accession>A0A8H6G3V0</accession>
<dbReference type="PANTHER" id="PTHR46622:SF1">
    <property type="entry name" value="DNA-DEPENDENT METALLOPROTEASE WSS1"/>
    <property type="match status" value="1"/>
</dbReference>
<gene>
    <name evidence="3" type="ORF">HO173_001689</name>
</gene>
<evidence type="ECO:0000256" key="1">
    <source>
        <dbReference type="SAM" id="MobiDB-lite"/>
    </source>
</evidence>
<dbReference type="Pfam" id="PF08325">
    <property type="entry name" value="WLM"/>
    <property type="match status" value="1"/>
</dbReference>
<dbReference type="PANTHER" id="PTHR46622">
    <property type="entry name" value="DNA-DEPENDENT METALLOPROTEASE WSS1"/>
    <property type="match status" value="1"/>
</dbReference>
<reference evidence="3 4" key="1">
    <citation type="journal article" date="2020" name="Genomics">
        <title>Complete, high-quality genomes from long-read metagenomic sequencing of two wolf lichen thalli reveals enigmatic genome architecture.</title>
        <authorList>
            <person name="McKenzie S.K."/>
            <person name="Walston R.F."/>
            <person name="Allen J.L."/>
        </authorList>
    </citation>
    <scope>NUCLEOTIDE SEQUENCE [LARGE SCALE GENOMIC DNA]</scope>
    <source>
        <strain evidence="3">WasteWater2</strain>
    </source>
</reference>
<dbReference type="AlphaFoldDB" id="A0A8H6G3V0"/>
<keyword evidence="4" id="KW-1185">Reference proteome</keyword>
<dbReference type="Proteomes" id="UP000578531">
    <property type="component" value="Unassembled WGS sequence"/>
</dbReference>
<feature type="compositionally biased region" description="Basic and acidic residues" evidence="1">
    <location>
        <begin position="455"/>
        <end position="468"/>
    </location>
</feature>
<dbReference type="GO" id="GO:0008237">
    <property type="term" value="F:metallopeptidase activity"/>
    <property type="evidence" value="ECO:0007669"/>
    <property type="project" value="TreeGrafter"/>
</dbReference>
<feature type="compositionally biased region" description="Basic and acidic residues" evidence="1">
    <location>
        <begin position="485"/>
        <end position="504"/>
    </location>
</feature>
<proteinExistence type="predicted"/>
<protein>
    <recommendedName>
        <fullName evidence="2">WLM domain-containing protein</fullName>
    </recommendedName>
</protein>
<dbReference type="EMBL" id="JACCJC010000004">
    <property type="protein sequence ID" value="KAF6240079.1"/>
    <property type="molecule type" value="Genomic_DNA"/>
</dbReference>
<dbReference type="RefSeq" id="XP_037169348.1">
    <property type="nucleotide sequence ID" value="XM_037303626.1"/>
</dbReference>
<dbReference type="InterPro" id="IPR013536">
    <property type="entry name" value="WLM_dom"/>
</dbReference>